<feature type="transmembrane region" description="Helical" evidence="6">
    <location>
        <begin position="139"/>
        <end position="157"/>
    </location>
</feature>
<keyword evidence="8" id="KW-1185">Reference proteome</keyword>
<evidence type="ECO:0000256" key="2">
    <source>
        <dbReference type="ARBA" id="ARBA00022692"/>
    </source>
</evidence>
<feature type="transmembrane region" description="Helical" evidence="6">
    <location>
        <begin position="169"/>
        <end position="187"/>
    </location>
</feature>
<dbReference type="GO" id="GO:0008360">
    <property type="term" value="P:regulation of cell shape"/>
    <property type="evidence" value="ECO:0007669"/>
    <property type="project" value="UniProtKB-KW"/>
</dbReference>
<dbReference type="AlphaFoldDB" id="A0A7W3N6A2"/>
<feature type="transmembrane region" description="Helical" evidence="6">
    <location>
        <begin position="78"/>
        <end position="96"/>
    </location>
</feature>
<evidence type="ECO:0000256" key="5">
    <source>
        <dbReference type="ARBA" id="ARBA00023136"/>
    </source>
</evidence>
<evidence type="ECO:0000256" key="6">
    <source>
        <dbReference type="SAM" id="Phobius"/>
    </source>
</evidence>
<evidence type="ECO:0000256" key="4">
    <source>
        <dbReference type="ARBA" id="ARBA00022989"/>
    </source>
</evidence>
<dbReference type="GO" id="GO:0015648">
    <property type="term" value="F:lipid-linked peptidoglycan transporter activity"/>
    <property type="evidence" value="ECO:0007669"/>
    <property type="project" value="TreeGrafter"/>
</dbReference>
<sequence>MSEQRNSFLEQVQSQIKSKEARAFVSAELHHHLNEVKSYWLQKGISEDQAEEKTVTQMGNPVSIGQSLNRIHRPKVDWTTLILFVAALLLGFLPLLSQEYMNDNHFSMYKAIFVVLGGVLALGMMLIDYRKMANKGWMFYLLGTALLLFLTRHFNTVVDGQAVFKLGPLKMEGLMAIPFFLMAWAGFFQSDRFKMWKFILLFILSSYFFLQFSLTTLFIYVAMTFTMIWWSKLNKKKIAIVLGTGFALVAAWGIIGWMTVAYYQKYRVLSFLNPYNAEYLTSKFGLLEIHHLFVGAGWFGKHSFADQFIPEAHTNFVFLSFTYYYGWLFAAILIVVLCLVALRIMFIARNLNDTYSKLLLAGVVMVYTVQLVGNVGMIVGFFPMTNMSLPFISYGLMPILLNAFLIGIVLSIYRRKDLMVTNTLHGNQQ</sequence>
<accession>A0A7W3N6A2</accession>
<evidence type="ECO:0000256" key="3">
    <source>
        <dbReference type="ARBA" id="ARBA00022960"/>
    </source>
</evidence>
<proteinExistence type="predicted"/>
<keyword evidence="5 6" id="KW-0472">Membrane</keyword>
<dbReference type="PANTHER" id="PTHR30474">
    <property type="entry name" value="CELL CYCLE PROTEIN"/>
    <property type="match status" value="1"/>
</dbReference>
<gene>
    <name evidence="7" type="ORF">HNP21_000281</name>
</gene>
<keyword evidence="2 6" id="KW-0812">Transmembrane</keyword>
<feature type="transmembrane region" description="Helical" evidence="6">
    <location>
        <begin position="199"/>
        <end position="223"/>
    </location>
</feature>
<keyword evidence="7" id="KW-0132">Cell division</keyword>
<keyword evidence="7" id="KW-0131">Cell cycle</keyword>
<dbReference type="GO" id="GO:0032153">
    <property type="term" value="C:cell division site"/>
    <property type="evidence" value="ECO:0007669"/>
    <property type="project" value="TreeGrafter"/>
</dbReference>
<comment type="subcellular location">
    <subcellularLocation>
        <location evidence="1">Membrane</location>
        <topology evidence="1">Multi-pass membrane protein</topology>
    </subcellularLocation>
</comment>
<dbReference type="EMBL" id="JACJHT010000001">
    <property type="protein sequence ID" value="MBA9037192.1"/>
    <property type="molecule type" value="Genomic_DNA"/>
</dbReference>
<evidence type="ECO:0000313" key="8">
    <source>
        <dbReference type="Proteomes" id="UP000543174"/>
    </source>
</evidence>
<dbReference type="Proteomes" id="UP000543174">
    <property type="component" value="Unassembled WGS sequence"/>
</dbReference>
<protein>
    <submittedName>
        <fullName evidence="7">Cell division protein FtsW (Lipid II flippase)</fullName>
    </submittedName>
</protein>
<dbReference type="Pfam" id="PF01098">
    <property type="entry name" value="FTSW_RODA_SPOVE"/>
    <property type="match status" value="1"/>
</dbReference>
<feature type="transmembrane region" description="Helical" evidence="6">
    <location>
        <begin position="391"/>
        <end position="413"/>
    </location>
</feature>
<comment type="caution">
    <text evidence="7">The sequence shown here is derived from an EMBL/GenBank/DDBJ whole genome shotgun (WGS) entry which is preliminary data.</text>
</comment>
<dbReference type="InterPro" id="IPR001182">
    <property type="entry name" value="FtsW/RodA"/>
</dbReference>
<feature type="transmembrane region" description="Helical" evidence="6">
    <location>
        <begin position="108"/>
        <end position="127"/>
    </location>
</feature>
<dbReference type="RefSeq" id="WP_182527363.1">
    <property type="nucleotide sequence ID" value="NZ_JACJHT010000001.1"/>
</dbReference>
<organism evidence="7 8">
    <name type="scientific">Priestia aryabhattai</name>
    <name type="common">Bacillus aryabhattai</name>
    <dbReference type="NCBI Taxonomy" id="412384"/>
    <lineage>
        <taxon>Bacteria</taxon>
        <taxon>Bacillati</taxon>
        <taxon>Bacillota</taxon>
        <taxon>Bacilli</taxon>
        <taxon>Bacillales</taxon>
        <taxon>Bacillaceae</taxon>
        <taxon>Priestia</taxon>
    </lineage>
</organism>
<feature type="transmembrane region" description="Helical" evidence="6">
    <location>
        <begin position="238"/>
        <end position="263"/>
    </location>
</feature>
<feature type="transmembrane region" description="Helical" evidence="6">
    <location>
        <begin position="358"/>
        <end position="379"/>
    </location>
</feature>
<keyword evidence="3" id="KW-0133">Cell shape</keyword>
<evidence type="ECO:0000313" key="7">
    <source>
        <dbReference type="EMBL" id="MBA9037192.1"/>
    </source>
</evidence>
<keyword evidence="4 6" id="KW-1133">Transmembrane helix</keyword>
<dbReference type="PANTHER" id="PTHR30474:SF1">
    <property type="entry name" value="PEPTIDOGLYCAN GLYCOSYLTRANSFERASE MRDB"/>
    <property type="match status" value="1"/>
</dbReference>
<name>A0A7W3N6A2_PRIAR</name>
<dbReference type="GO" id="GO:0005886">
    <property type="term" value="C:plasma membrane"/>
    <property type="evidence" value="ECO:0007669"/>
    <property type="project" value="TreeGrafter"/>
</dbReference>
<evidence type="ECO:0000256" key="1">
    <source>
        <dbReference type="ARBA" id="ARBA00004141"/>
    </source>
</evidence>
<reference evidence="7" key="1">
    <citation type="submission" date="2020-08" db="EMBL/GenBank/DDBJ databases">
        <title>Functional genomics of gut bacteria from endangered species of beetles.</title>
        <authorList>
            <person name="Carlos-Shanley C."/>
        </authorList>
    </citation>
    <scope>NUCLEOTIDE SEQUENCE [LARGE SCALE GENOMIC DNA]</scope>
    <source>
        <strain evidence="7">S00060</strain>
    </source>
</reference>
<dbReference type="GO" id="GO:0051301">
    <property type="term" value="P:cell division"/>
    <property type="evidence" value="ECO:0007669"/>
    <property type="project" value="UniProtKB-KW"/>
</dbReference>
<feature type="transmembrane region" description="Helical" evidence="6">
    <location>
        <begin position="324"/>
        <end position="346"/>
    </location>
</feature>